<dbReference type="GO" id="GO:0070403">
    <property type="term" value="F:NAD+ binding"/>
    <property type="evidence" value="ECO:0007669"/>
    <property type="project" value="InterPro"/>
</dbReference>
<comment type="cofactor">
    <cofactor evidence="1">
        <name>Zn(2+)</name>
        <dbReference type="ChEBI" id="CHEBI:29105"/>
    </cofactor>
</comment>
<dbReference type="Gene3D" id="3.30.1600.10">
    <property type="entry name" value="SIR2/SIRT2 'Small Domain"/>
    <property type="match status" value="2"/>
</dbReference>
<dbReference type="GO" id="GO:0017136">
    <property type="term" value="F:histone deacetylase activity, NAD-dependent"/>
    <property type="evidence" value="ECO:0007669"/>
    <property type="project" value="TreeGrafter"/>
</dbReference>
<dbReference type="EMBL" id="CAXDID020000166">
    <property type="protein sequence ID" value="CAL6045995.1"/>
    <property type="molecule type" value="Genomic_DNA"/>
</dbReference>
<dbReference type="AlphaFoldDB" id="A0AA86QGN7"/>
<dbReference type="CDD" id="cd00296">
    <property type="entry name" value="SIR2"/>
    <property type="match status" value="1"/>
</dbReference>
<evidence type="ECO:0000256" key="6">
    <source>
        <dbReference type="PROSITE-ProRule" id="PRU00236"/>
    </source>
</evidence>
<feature type="binding site" evidence="6">
    <location>
        <position position="158"/>
    </location>
    <ligand>
        <name>Zn(2+)</name>
        <dbReference type="ChEBI" id="CHEBI:29105"/>
    </ligand>
</feature>
<dbReference type="SUPFAM" id="SSF52467">
    <property type="entry name" value="DHS-like NAD/FAD-binding domain"/>
    <property type="match status" value="1"/>
</dbReference>
<feature type="binding site" evidence="6">
    <location>
        <position position="153"/>
    </location>
    <ligand>
        <name>Zn(2+)</name>
        <dbReference type="ChEBI" id="CHEBI:29105"/>
    </ligand>
</feature>
<evidence type="ECO:0000313" key="10">
    <source>
        <dbReference type="Proteomes" id="UP001642409"/>
    </source>
</evidence>
<evidence type="ECO:0000313" key="8">
    <source>
        <dbReference type="EMBL" id="CAI9958410.1"/>
    </source>
</evidence>
<dbReference type="InterPro" id="IPR003000">
    <property type="entry name" value="Sirtuin"/>
</dbReference>
<accession>A0AA86QGN7</accession>
<keyword evidence="3 6" id="KW-0479">Metal-binding</keyword>
<organism evidence="8">
    <name type="scientific">Hexamita inflata</name>
    <dbReference type="NCBI Taxonomy" id="28002"/>
    <lineage>
        <taxon>Eukaryota</taxon>
        <taxon>Metamonada</taxon>
        <taxon>Diplomonadida</taxon>
        <taxon>Hexamitidae</taxon>
        <taxon>Hexamitinae</taxon>
        <taxon>Hexamita</taxon>
    </lineage>
</organism>
<reference evidence="8" key="1">
    <citation type="submission" date="2023-06" db="EMBL/GenBank/DDBJ databases">
        <authorList>
            <person name="Kurt Z."/>
        </authorList>
    </citation>
    <scope>NUCLEOTIDE SEQUENCE</scope>
</reference>
<dbReference type="InterPro" id="IPR050134">
    <property type="entry name" value="NAD-dep_sirtuin_deacylases"/>
</dbReference>
<keyword evidence="5" id="KW-0520">NAD</keyword>
<dbReference type="Proteomes" id="UP001642409">
    <property type="component" value="Unassembled WGS sequence"/>
</dbReference>
<dbReference type="Pfam" id="PF02146">
    <property type="entry name" value="SIR2"/>
    <property type="match status" value="1"/>
</dbReference>
<evidence type="ECO:0000256" key="3">
    <source>
        <dbReference type="ARBA" id="ARBA00022723"/>
    </source>
</evidence>
<dbReference type="PROSITE" id="PS50305">
    <property type="entry name" value="SIRTUIN"/>
    <property type="match status" value="1"/>
</dbReference>
<dbReference type="PANTHER" id="PTHR11085">
    <property type="entry name" value="NAD-DEPENDENT PROTEIN DEACYLASE SIRTUIN-5, MITOCHONDRIAL-RELATED"/>
    <property type="match status" value="1"/>
</dbReference>
<keyword evidence="2" id="KW-0808">Transferase</keyword>
<sequence length="550" mass="64029">MTFPRISNLVKDIQDTDVSFTVILGAGASVSAGFPAFRSNSSIFKQIAGDYENWPGKDSSEDSFLAFAFSISSICIDPRVHYRVLHKFDCCMHDTNVKPTYTHIFMQYLAQHNKISSLITQNIDDLEIHVGLQTVLNNRLIQAHGSLEQPPVCINKYCASRSINIKNQQKLSQDFRFYYNRTPIESPEKDIISYIKYSKNAFIAAMQDNSVPCCMFCGCALKPAMVLYGENVLISHKQLLYASKSCQSLLIIGTSLEVEPINKIPVRLDQKSSIHLSSKSLDFKKYFNYLHDSKANYYHIIEKRFKIAKYKNGEQYMSKLKQLLQQKSVKNEAVDDYILLNKITPLFNYHKGPCDELFRTIAKQIPDCEKELLTIEDIIRNKNRNRVLFQDSPKYFKCMIGVNFLWPPDACLYQLDNSWYSLALLSQQQLDLILSRVSNTQLVDFNSYKLIHYEPLCDFYRPIGGHWSCYMVAYNAYRVRCDCYNAEVDPWSASYIFSQKRTEQMFRYWDVLRQFQLTRDGFGELYEEYQKKTLELFENQVEMAKVQFIQ</sequence>
<feature type="active site" description="Proton acceptor" evidence="6">
    <location>
        <position position="144"/>
    </location>
</feature>
<dbReference type="GO" id="GO:0046872">
    <property type="term" value="F:metal ion binding"/>
    <property type="evidence" value="ECO:0007669"/>
    <property type="project" value="UniProtKB-KW"/>
</dbReference>
<feature type="binding site" evidence="6">
    <location>
        <position position="217"/>
    </location>
    <ligand>
        <name>Zn(2+)</name>
        <dbReference type="ChEBI" id="CHEBI:29105"/>
    </ligand>
</feature>
<dbReference type="PANTHER" id="PTHR11085:SF6">
    <property type="entry name" value="NAD-DEPENDENT PROTEIN DEACETYLASE SIRTUIN-2"/>
    <property type="match status" value="1"/>
</dbReference>
<dbReference type="InterPro" id="IPR026590">
    <property type="entry name" value="Ssirtuin_cat_dom"/>
</dbReference>
<proteinExistence type="predicted"/>
<keyword evidence="4 6" id="KW-0862">Zinc</keyword>
<evidence type="ECO:0000256" key="4">
    <source>
        <dbReference type="ARBA" id="ARBA00022833"/>
    </source>
</evidence>
<evidence type="ECO:0000256" key="5">
    <source>
        <dbReference type="ARBA" id="ARBA00023027"/>
    </source>
</evidence>
<feature type="domain" description="Deacetylase sirtuin-type" evidence="7">
    <location>
        <begin position="1"/>
        <end position="327"/>
    </location>
</feature>
<dbReference type="EMBL" id="CATOUU010000905">
    <property type="protein sequence ID" value="CAI9958410.1"/>
    <property type="molecule type" value="Genomic_DNA"/>
</dbReference>
<dbReference type="InterPro" id="IPR029035">
    <property type="entry name" value="DHS-like_NAD/FAD-binding_dom"/>
</dbReference>
<reference evidence="9 10" key="2">
    <citation type="submission" date="2024-07" db="EMBL/GenBank/DDBJ databases">
        <authorList>
            <person name="Akdeniz Z."/>
        </authorList>
    </citation>
    <scope>NUCLEOTIDE SEQUENCE [LARGE SCALE GENOMIC DNA]</scope>
</reference>
<feature type="binding site" evidence="6">
    <location>
        <position position="213"/>
    </location>
    <ligand>
        <name>Zn(2+)</name>
        <dbReference type="ChEBI" id="CHEBI:29105"/>
    </ligand>
</feature>
<protein>
    <submittedName>
        <fullName evidence="8">Sir2 family protein</fullName>
    </submittedName>
    <submittedName>
        <fullName evidence="9">Sir2_family protein</fullName>
    </submittedName>
</protein>
<name>A0AA86QGN7_9EUKA</name>
<evidence type="ECO:0000256" key="2">
    <source>
        <dbReference type="ARBA" id="ARBA00022679"/>
    </source>
</evidence>
<keyword evidence="10" id="KW-1185">Reference proteome</keyword>
<evidence type="ECO:0000259" key="7">
    <source>
        <dbReference type="PROSITE" id="PS50305"/>
    </source>
</evidence>
<dbReference type="InterPro" id="IPR026591">
    <property type="entry name" value="Sirtuin_cat_small_dom_sf"/>
</dbReference>
<comment type="caution">
    <text evidence="8">The sequence shown here is derived from an EMBL/GenBank/DDBJ whole genome shotgun (WGS) entry which is preliminary data.</text>
</comment>
<dbReference type="GO" id="GO:0005634">
    <property type="term" value="C:nucleus"/>
    <property type="evidence" value="ECO:0007669"/>
    <property type="project" value="TreeGrafter"/>
</dbReference>
<dbReference type="Gene3D" id="3.40.50.1220">
    <property type="entry name" value="TPP-binding domain"/>
    <property type="match status" value="2"/>
</dbReference>
<evidence type="ECO:0000313" key="9">
    <source>
        <dbReference type="EMBL" id="CAL6045995.1"/>
    </source>
</evidence>
<evidence type="ECO:0000256" key="1">
    <source>
        <dbReference type="ARBA" id="ARBA00001947"/>
    </source>
</evidence>
<gene>
    <name evidence="9" type="ORF">HINF_LOCUS41516</name>
    <name evidence="8" type="ORF">HINF_LOCUS46055</name>
</gene>